<comment type="caution">
    <text evidence="2">The sequence shown here is derived from an EMBL/GenBank/DDBJ whole genome shotgun (WGS) entry which is preliminary data.</text>
</comment>
<reference evidence="2" key="1">
    <citation type="submission" date="2021-01" db="EMBL/GenBank/DDBJ databases">
        <title>Whole genome shotgun sequence of Rhizocola hellebori NBRC 109834.</title>
        <authorList>
            <person name="Komaki H."/>
            <person name="Tamura T."/>
        </authorList>
    </citation>
    <scope>NUCLEOTIDE SEQUENCE</scope>
    <source>
        <strain evidence="2">NBRC 109834</strain>
    </source>
</reference>
<name>A0A8J3VHL0_9ACTN</name>
<protein>
    <submittedName>
        <fullName evidence="2">Uncharacterized protein</fullName>
    </submittedName>
</protein>
<organism evidence="2 3">
    <name type="scientific">Rhizocola hellebori</name>
    <dbReference type="NCBI Taxonomy" id="1392758"/>
    <lineage>
        <taxon>Bacteria</taxon>
        <taxon>Bacillati</taxon>
        <taxon>Actinomycetota</taxon>
        <taxon>Actinomycetes</taxon>
        <taxon>Micromonosporales</taxon>
        <taxon>Micromonosporaceae</taxon>
        <taxon>Rhizocola</taxon>
    </lineage>
</organism>
<keyword evidence="1" id="KW-0812">Transmembrane</keyword>
<keyword evidence="3" id="KW-1185">Reference proteome</keyword>
<dbReference type="AlphaFoldDB" id="A0A8J3VHL0"/>
<proteinExistence type="predicted"/>
<evidence type="ECO:0000313" key="2">
    <source>
        <dbReference type="EMBL" id="GIH07509.1"/>
    </source>
</evidence>
<feature type="transmembrane region" description="Helical" evidence="1">
    <location>
        <begin position="20"/>
        <end position="40"/>
    </location>
</feature>
<feature type="transmembrane region" description="Helical" evidence="1">
    <location>
        <begin position="46"/>
        <end position="64"/>
    </location>
</feature>
<dbReference type="Proteomes" id="UP000612899">
    <property type="component" value="Unassembled WGS sequence"/>
</dbReference>
<keyword evidence="1" id="KW-0472">Membrane</keyword>
<evidence type="ECO:0000313" key="3">
    <source>
        <dbReference type="Proteomes" id="UP000612899"/>
    </source>
</evidence>
<evidence type="ECO:0000256" key="1">
    <source>
        <dbReference type="SAM" id="Phobius"/>
    </source>
</evidence>
<dbReference type="EMBL" id="BONY01000037">
    <property type="protein sequence ID" value="GIH07509.1"/>
    <property type="molecule type" value="Genomic_DNA"/>
</dbReference>
<accession>A0A8J3VHL0</accession>
<gene>
    <name evidence="2" type="ORF">Rhe02_55760</name>
</gene>
<sequence length="84" mass="8416">MSTGVDPALNPNAEEPALSVGGITMVGTAALGVVAALVPIPVATKAAVLGLIAALAPIVTALLVRRRVYSPATVTRMLNGDGRR</sequence>
<dbReference type="RefSeq" id="WP_203911297.1">
    <property type="nucleotide sequence ID" value="NZ_BONY01000037.1"/>
</dbReference>
<keyword evidence="1" id="KW-1133">Transmembrane helix</keyword>